<evidence type="ECO:0000313" key="3">
    <source>
        <dbReference type="Proteomes" id="UP000257451"/>
    </source>
</evidence>
<dbReference type="Proteomes" id="UP000257451">
    <property type="component" value="Unassembled WGS sequence"/>
</dbReference>
<dbReference type="RefSeq" id="WP_117432953.1">
    <property type="nucleotide sequence ID" value="NZ_BQLC01000092.1"/>
</dbReference>
<evidence type="ECO:0000313" key="2">
    <source>
        <dbReference type="EMBL" id="RFZ36312.1"/>
    </source>
</evidence>
<sequence>MSVARPTGKYSAPMLDPDGWPQADEDTFYDQAQKYHQTLHEVTRVLEICREQRVRVFEEGAWSGAAANTTNEALGANIDQLMTLQDYLATVITWHRHTADLIEQAKSDIGDRVDAAHREIALLERDLALDYEKKVTAIHSLVRAAHAANVGVVSRTAQLILESDRWRPPKNGLKDLHNPKTPTPDMPSLMAPADPKLVSRRPSQSGRAGHGRHHAPAEPGGRTVSGATQPPARGCARPRWYVRLLFARPTSRKAR</sequence>
<gene>
    <name evidence="2" type="primary">espK_3</name>
    <name evidence="2" type="ORF">DAVIS_04038</name>
</gene>
<evidence type="ECO:0000256" key="1">
    <source>
        <dbReference type="SAM" id="MobiDB-lite"/>
    </source>
</evidence>
<name>A0A3E2MRR9_MYCMR</name>
<reference evidence="2 3" key="1">
    <citation type="journal article" date="2018" name="Sci. Rep.">
        <title>Extensive genomic diversity among Mycobacterium marinum strains revealed by whole genome sequencing.</title>
        <authorList>
            <person name="Das S."/>
            <person name="Pettersson B.M."/>
            <person name="Behra P.R."/>
            <person name="Mallick A."/>
            <person name="Cheramie M."/>
            <person name="Ramesh M."/>
            <person name="Shirreff L."/>
            <person name="DuCote T."/>
            <person name="Dasgupta S."/>
            <person name="Ennis D.G."/>
            <person name="Kirsebom L.A."/>
        </authorList>
    </citation>
    <scope>NUCLEOTIDE SEQUENCE [LARGE SCALE GENOMIC DNA]</scope>
    <source>
        <strain evidence="2 3">Davis1</strain>
    </source>
</reference>
<feature type="compositionally biased region" description="Basic and acidic residues" evidence="1">
    <location>
        <begin position="166"/>
        <end position="178"/>
    </location>
</feature>
<accession>A0A3E2MRR9</accession>
<proteinExistence type="predicted"/>
<dbReference type="EMBL" id="PEDF01000150">
    <property type="protein sequence ID" value="RFZ36312.1"/>
    <property type="molecule type" value="Genomic_DNA"/>
</dbReference>
<protein>
    <submittedName>
        <fullName evidence="2">ESX-1 secretion-associated protein EspK</fullName>
    </submittedName>
</protein>
<organism evidence="2 3">
    <name type="scientific">Mycobacterium marinum</name>
    <dbReference type="NCBI Taxonomy" id="1781"/>
    <lineage>
        <taxon>Bacteria</taxon>
        <taxon>Bacillati</taxon>
        <taxon>Actinomycetota</taxon>
        <taxon>Actinomycetes</taxon>
        <taxon>Mycobacteriales</taxon>
        <taxon>Mycobacteriaceae</taxon>
        <taxon>Mycobacterium</taxon>
        <taxon>Mycobacterium ulcerans group</taxon>
    </lineage>
</organism>
<dbReference type="AlphaFoldDB" id="A0A3E2MRR9"/>
<feature type="region of interest" description="Disordered" evidence="1">
    <location>
        <begin position="166"/>
        <end position="234"/>
    </location>
</feature>
<feature type="region of interest" description="Disordered" evidence="1">
    <location>
        <begin position="1"/>
        <end position="22"/>
    </location>
</feature>
<comment type="caution">
    <text evidence="2">The sequence shown here is derived from an EMBL/GenBank/DDBJ whole genome shotgun (WGS) entry which is preliminary data.</text>
</comment>